<gene>
    <name evidence="1" type="ORF">LOTGIDRAFT_159556</name>
</gene>
<dbReference type="Proteomes" id="UP000030746">
    <property type="component" value="Unassembled WGS sequence"/>
</dbReference>
<sequence length="160" mass="18787">MHILLPYLWLGSFENTSWEFEGAMIKKELSSAIRSIVESLNLDWQNPPGLSQLTYQQKELFFQGLYQTNPKFRDLHYLAWNKLDKSQENERSSVAENAELMAWVMNNNFRTRGRYKSYSKEDKLKAIELSEEVGEKSASSELNIPISTIRSWKRNIITKF</sequence>
<dbReference type="CTD" id="20238078"/>
<keyword evidence="2" id="KW-1185">Reference proteome</keyword>
<dbReference type="GeneID" id="20238078"/>
<organism evidence="1 2">
    <name type="scientific">Lottia gigantea</name>
    <name type="common">Giant owl limpet</name>
    <dbReference type="NCBI Taxonomy" id="225164"/>
    <lineage>
        <taxon>Eukaryota</taxon>
        <taxon>Metazoa</taxon>
        <taxon>Spiralia</taxon>
        <taxon>Lophotrochozoa</taxon>
        <taxon>Mollusca</taxon>
        <taxon>Gastropoda</taxon>
        <taxon>Patellogastropoda</taxon>
        <taxon>Lottioidea</taxon>
        <taxon>Lottiidae</taxon>
        <taxon>Lottia</taxon>
    </lineage>
</organism>
<dbReference type="OrthoDB" id="10570526at2759"/>
<dbReference type="EMBL" id="KB201362">
    <property type="protein sequence ID" value="ESO96814.1"/>
    <property type="molecule type" value="Genomic_DNA"/>
</dbReference>
<protein>
    <submittedName>
        <fullName evidence="1">Uncharacterized protein</fullName>
    </submittedName>
</protein>
<dbReference type="RefSeq" id="XP_009052315.1">
    <property type="nucleotide sequence ID" value="XM_009054067.1"/>
</dbReference>
<name>V4C5E3_LOTGI</name>
<evidence type="ECO:0000313" key="1">
    <source>
        <dbReference type="EMBL" id="ESO96814.1"/>
    </source>
</evidence>
<dbReference type="HOGENOM" id="CLU_1654114_0_0_1"/>
<proteinExistence type="predicted"/>
<reference evidence="1 2" key="1">
    <citation type="journal article" date="2013" name="Nature">
        <title>Insights into bilaterian evolution from three spiralian genomes.</title>
        <authorList>
            <person name="Simakov O."/>
            <person name="Marletaz F."/>
            <person name="Cho S.J."/>
            <person name="Edsinger-Gonzales E."/>
            <person name="Havlak P."/>
            <person name="Hellsten U."/>
            <person name="Kuo D.H."/>
            <person name="Larsson T."/>
            <person name="Lv J."/>
            <person name="Arendt D."/>
            <person name="Savage R."/>
            <person name="Osoegawa K."/>
            <person name="de Jong P."/>
            <person name="Grimwood J."/>
            <person name="Chapman J.A."/>
            <person name="Shapiro H."/>
            <person name="Aerts A."/>
            <person name="Otillar R.P."/>
            <person name="Terry A.Y."/>
            <person name="Boore J.L."/>
            <person name="Grigoriev I.V."/>
            <person name="Lindberg D.R."/>
            <person name="Seaver E.C."/>
            <person name="Weisblat D.A."/>
            <person name="Putnam N.H."/>
            <person name="Rokhsar D.S."/>
        </authorList>
    </citation>
    <scope>NUCLEOTIDE SEQUENCE [LARGE SCALE GENOMIC DNA]</scope>
</reference>
<dbReference type="AlphaFoldDB" id="V4C5E3"/>
<dbReference type="KEGG" id="lgi:LOTGIDRAFT_159556"/>
<accession>V4C5E3</accession>
<evidence type="ECO:0000313" key="2">
    <source>
        <dbReference type="Proteomes" id="UP000030746"/>
    </source>
</evidence>